<accession>X1KPW5</accession>
<gene>
    <name evidence="1" type="ORF">S06H3_23583</name>
</gene>
<organism evidence="1">
    <name type="scientific">marine sediment metagenome</name>
    <dbReference type="NCBI Taxonomy" id="412755"/>
    <lineage>
        <taxon>unclassified sequences</taxon>
        <taxon>metagenomes</taxon>
        <taxon>ecological metagenomes</taxon>
    </lineage>
</organism>
<dbReference type="Gene3D" id="3.60.15.10">
    <property type="entry name" value="Ribonuclease Z/Hydroxyacylglutathione hydrolase-like"/>
    <property type="match status" value="1"/>
</dbReference>
<dbReference type="SUPFAM" id="SSF56281">
    <property type="entry name" value="Metallo-hydrolase/oxidoreductase"/>
    <property type="match status" value="1"/>
</dbReference>
<feature type="non-terminal residue" evidence="1">
    <location>
        <position position="1"/>
    </location>
</feature>
<sequence>KQVIIEHLIGAIELTTAQGRNSVEKIIEGISSLEPELQPKAEEIGRTDFPGGSSSLLRKSIDELSQLDVEYLVPGHSTEMGSIIAGKDKVRRNFYTVKMFL</sequence>
<dbReference type="AlphaFoldDB" id="X1KPW5"/>
<comment type="caution">
    <text evidence="1">The sequence shown here is derived from an EMBL/GenBank/DDBJ whole genome shotgun (WGS) entry which is preliminary data.</text>
</comment>
<proteinExistence type="predicted"/>
<evidence type="ECO:0008006" key="2">
    <source>
        <dbReference type="Google" id="ProtNLM"/>
    </source>
</evidence>
<protein>
    <recommendedName>
        <fullName evidence="2">MBL fold metallo-hydrolase</fullName>
    </recommendedName>
</protein>
<reference evidence="1" key="1">
    <citation type="journal article" date="2014" name="Front. Microbiol.">
        <title>High frequency of phylogenetically diverse reductive dehalogenase-homologous genes in deep subseafloor sedimentary metagenomes.</title>
        <authorList>
            <person name="Kawai M."/>
            <person name="Futagami T."/>
            <person name="Toyoda A."/>
            <person name="Takaki Y."/>
            <person name="Nishi S."/>
            <person name="Hori S."/>
            <person name="Arai W."/>
            <person name="Tsubouchi T."/>
            <person name="Morono Y."/>
            <person name="Uchiyama I."/>
            <person name="Ito T."/>
            <person name="Fujiyama A."/>
            <person name="Inagaki F."/>
            <person name="Takami H."/>
        </authorList>
    </citation>
    <scope>NUCLEOTIDE SEQUENCE</scope>
    <source>
        <strain evidence="1">Expedition CK06-06</strain>
    </source>
</reference>
<name>X1KPW5_9ZZZZ</name>
<evidence type="ECO:0000313" key="1">
    <source>
        <dbReference type="EMBL" id="GAI08728.1"/>
    </source>
</evidence>
<dbReference type="InterPro" id="IPR036866">
    <property type="entry name" value="RibonucZ/Hydroxyglut_hydro"/>
</dbReference>
<dbReference type="EMBL" id="BARV01012853">
    <property type="protein sequence ID" value="GAI08728.1"/>
    <property type="molecule type" value="Genomic_DNA"/>
</dbReference>
<dbReference type="CDD" id="cd06262">
    <property type="entry name" value="metallo-hydrolase-like_MBL-fold"/>
    <property type="match status" value="1"/>
</dbReference>